<dbReference type="SUPFAM" id="SSF55874">
    <property type="entry name" value="ATPase domain of HSP90 chaperone/DNA topoisomerase II/histidine kinase"/>
    <property type="match status" value="1"/>
</dbReference>
<dbReference type="AlphaFoldDB" id="Q2N791"/>
<dbReference type="HOGENOM" id="CLU_000445_114_44_5"/>
<dbReference type="eggNOG" id="COG2203">
    <property type="taxonomic scope" value="Bacteria"/>
</dbReference>
<gene>
    <name evidence="10" type="ordered locus">ELI_11790</name>
</gene>
<dbReference type="Gene3D" id="3.30.450.20">
    <property type="entry name" value="PAS domain"/>
    <property type="match status" value="1"/>
</dbReference>
<dbReference type="GO" id="GO:0004673">
    <property type="term" value="F:protein histidine kinase activity"/>
    <property type="evidence" value="ECO:0007669"/>
    <property type="project" value="UniProtKB-EC"/>
</dbReference>
<dbReference type="InterPro" id="IPR003018">
    <property type="entry name" value="GAF"/>
</dbReference>
<dbReference type="eggNOG" id="COG3920">
    <property type="taxonomic scope" value="Bacteria"/>
</dbReference>
<dbReference type="Pfam" id="PF07536">
    <property type="entry name" value="HWE_HK"/>
    <property type="match status" value="1"/>
</dbReference>
<proteinExistence type="predicted"/>
<dbReference type="InterPro" id="IPR013655">
    <property type="entry name" value="PAS_fold_3"/>
</dbReference>
<dbReference type="STRING" id="314225.ELI_11790"/>
<evidence type="ECO:0000313" key="10">
    <source>
        <dbReference type="EMBL" id="ABC64450.1"/>
    </source>
</evidence>
<evidence type="ECO:0000256" key="6">
    <source>
        <dbReference type="ARBA" id="ARBA00022777"/>
    </source>
</evidence>
<dbReference type="PANTHER" id="PTHR43102:SF2">
    <property type="entry name" value="GAF DOMAIN-CONTAINING PROTEIN"/>
    <property type="match status" value="1"/>
</dbReference>
<feature type="domain" description="Signal transduction histidine kinase HWE region" evidence="9">
    <location>
        <begin position="328"/>
        <end position="411"/>
    </location>
</feature>
<dbReference type="InterPro" id="IPR035965">
    <property type="entry name" value="PAS-like_dom_sf"/>
</dbReference>
<dbReference type="InterPro" id="IPR011102">
    <property type="entry name" value="Sig_transdc_His_kinase_HWE"/>
</dbReference>
<comment type="catalytic activity">
    <reaction evidence="1">
        <text>ATP + protein L-histidine = ADP + protein N-phospho-L-histidine.</text>
        <dbReference type="EC" id="2.7.13.3"/>
    </reaction>
</comment>
<dbReference type="eggNOG" id="COG2202">
    <property type="taxonomic scope" value="Bacteria"/>
</dbReference>
<dbReference type="KEGG" id="eli:ELI_11790"/>
<evidence type="ECO:0000256" key="5">
    <source>
        <dbReference type="ARBA" id="ARBA00022741"/>
    </source>
</evidence>
<feature type="domain" description="GAF" evidence="8">
    <location>
        <begin position="49"/>
        <end position="195"/>
    </location>
</feature>
<evidence type="ECO:0000256" key="3">
    <source>
        <dbReference type="ARBA" id="ARBA00022553"/>
    </source>
</evidence>
<keyword evidence="5" id="KW-0547">Nucleotide-binding</keyword>
<dbReference type="SUPFAM" id="SSF55785">
    <property type="entry name" value="PYP-like sensor domain (PAS domain)"/>
    <property type="match status" value="1"/>
</dbReference>
<dbReference type="PANTHER" id="PTHR43102">
    <property type="entry name" value="SLR1143 PROTEIN"/>
    <property type="match status" value="1"/>
</dbReference>
<keyword evidence="11" id="KW-1185">Reference proteome</keyword>
<dbReference type="Gene3D" id="3.30.565.10">
    <property type="entry name" value="Histidine kinase-like ATPase, C-terminal domain"/>
    <property type="match status" value="1"/>
</dbReference>
<reference evidence="11" key="1">
    <citation type="journal article" date="2009" name="J. Bacteriol.">
        <title>Complete genome sequence of Erythrobacter litoralis HTCC2594.</title>
        <authorList>
            <person name="Oh H.M."/>
            <person name="Giovannoni S.J."/>
            <person name="Ferriera S."/>
            <person name="Johnson J."/>
            <person name="Cho J.C."/>
        </authorList>
    </citation>
    <scope>NUCLEOTIDE SEQUENCE [LARGE SCALE GENOMIC DNA]</scope>
    <source>
        <strain evidence="11">HTCC2594</strain>
    </source>
</reference>
<sequence>MYANGDSVAPGTFLNNLSPDLWPAGRSPVASLCDEGERLSVLAGFGVDGLEDDPELSAIAQFAAKLCGAPIALVSIVEDERQRFVAGMGLDAKETPRDQSFCAHAMLGAEVMVVEDATRHRAFRDNPLVTGEPHIRFYAGAPLISSEGAPIGALCIIDRQPRPDGIDDLQREGLQVLAMNVMRRLETQRQDRRSETAISTREDRLHAMIDSVPDIAWSAAPGPVFDTFNARWEAVTGGAHPRTVEEWRAFVHPEDWDASVAKFQASVASAEPFEDQWRMKQADGTWRWVLSRAVPSAPDPARAHWFGTITDIDDSYREAERQDILAKELAHRIKNIFAVIAGLITLRSKAKPEAKAFADELTETVYALGRAQDFVMPLRAEKGDSLRSLLDILTAPYGPGAERQVHVTGDTVKIGFRAATPMALIFHELATNSAKYGALSVSEGRIDVELESDDGTVRIAWKERGGPEVSEPDDSGFGSRLLQMSVQSQLNGAIEHTWERDGLRVVLTLPLASLAD</sequence>
<keyword evidence="7" id="KW-0067">ATP-binding</keyword>
<evidence type="ECO:0000256" key="2">
    <source>
        <dbReference type="ARBA" id="ARBA00012438"/>
    </source>
</evidence>
<dbReference type="SMART" id="SM00065">
    <property type="entry name" value="GAF"/>
    <property type="match status" value="1"/>
</dbReference>
<name>Q2N791_ERYLH</name>
<dbReference type="SUPFAM" id="SSF55781">
    <property type="entry name" value="GAF domain-like"/>
    <property type="match status" value="1"/>
</dbReference>
<dbReference type="NCBIfam" id="TIGR00229">
    <property type="entry name" value="sensory_box"/>
    <property type="match status" value="1"/>
</dbReference>
<dbReference type="InterPro" id="IPR036890">
    <property type="entry name" value="HATPase_C_sf"/>
</dbReference>
<organism evidence="10 11">
    <name type="scientific">Erythrobacter litoralis (strain HTCC2594)</name>
    <dbReference type="NCBI Taxonomy" id="314225"/>
    <lineage>
        <taxon>Bacteria</taxon>
        <taxon>Pseudomonadati</taxon>
        <taxon>Pseudomonadota</taxon>
        <taxon>Alphaproteobacteria</taxon>
        <taxon>Sphingomonadales</taxon>
        <taxon>Erythrobacteraceae</taxon>
        <taxon>Erythrobacter/Porphyrobacter group</taxon>
        <taxon>Erythrobacter</taxon>
    </lineage>
</organism>
<dbReference type="SMART" id="SM00911">
    <property type="entry name" value="HWE_HK"/>
    <property type="match status" value="1"/>
</dbReference>
<keyword evidence="4" id="KW-0808">Transferase</keyword>
<keyword evidence="3" id="KW-0597">Phosphoprotein</keyword>
<evidence type="ECO:0000256" key="7">
    <source>
        <dbReference type="ARBA" id="ARBA00022840"/>
    </source>
</evidence>
<evidence type="ECO:0000259" key="9">
    <source>
        <dbReference type="SMART" id="SM00911"/>
    </source>
</evidence>
<keyword evidence="6" id="KW-0418">Kinase</keyword>
<evidence type="ECO:0000256" key="1">
    <source>
        <dbReference type="ARBA" id="ARBA00000085"/>
    </source>
</evidence>
<dbReference type="EMBL" id="CP000157">
    <property type="protein sequence ID" value="ABC64450.1"/>
    <property type="molecule type" value="Genomic_DNA"/>
</dbReference>
<dbReference type="CDD" id="cd00130">
    <property type="entry name" value="PAS"/>
    <property type="match status" value="1"/>
</dbReference>
<dbReference type="Pfam" id="PF08447">
    <property type="entry name" value="PAS_3"/>
    <property type="match status" value="1"/>
</dbReference>
<accession>Q2N791</accession>
<evidence type="ECO:0000259" key="8">
    <source>
        <dbReference type="SMART" id="SM00065"/>
    </source>
</evidence>
<dbReference type="GO" id="GO:0005524">
    <property type="term" value="F:ATP binding"/>
    <property type="evidence" value="ECO:0007669"/>
    <property type="project" value="UniProtKB-KW"/>
</dbReference>
<dbReference type="Pfam" id="PF01590">
    <property type="entry name" value="GAF"/>
    <property type="match status" value="1"/>
</dbReference>
<evidence type="ECO:0000256" key="4">
    <source>
        <dbReference type="ARBA" id="ARBA00022679"/>
    </source>
</evidence>
<dbReference type="EC" id="2.7.13.3" evidence="2"/>
<protein>
    <recommendedName>
        <fullName evidence="2">histidine kinase</fullName>
        <ecNumber evidence="2">2.7.13.3</ecNumber>
    </recommendedName>
</protein>
<dbReference type="Gene3D" id="3.30.450.40">
    <property type="match status" value="1"/>
</dbReference>
<dbReference type="InterPro" id="IPR000014">
    <property type="entry name" value="PAS"/>
</dbReference>
<dbReference type="Proteomes" id="UP000008808">
    <property type="component" value="Chromosome"/>
</dbReference>
<evidence type="ECO:0000313" key="11">
    <source>
        <dbReference type="Proteomes" id="UP000008808"/>
    </source>
</evidence>
<dbReference type="InterPro" id="IPR029016">
    <property type="entry name" value="GAF-like_dom_sf"/>
</dbReference>